<evidence type="ECO:0000256" key="4">
    <source>
        <dbReference type="ARBA" id="ARBA00022807"/>
    </source>
</evidence>
<dbReference type="Pfam" id="PF08246">
    <property type="entry name" value="Inhibitor_I29"/>
    <property type="match status" value="1"/>
</dbReference>
<dbReference type="CDD" id="cd02248">
    <property type="entry name" value="Peptidase_C1A"/>
    <property type="match status" value="1"/>
</dbReference>
<name>A0A0H4KC34_TIGJA</name>
<dbReference type="InterPro" id="IPR000668">
    <property type="entry name" value="Peptidase_C1A_C"/>
</dbReference>
<dbReference type="InterPro" id="IPR039417">
    <property type="entry name" value="Peptidase_C1A_papain-like"/>
</dbReference>
<dbReference type="GO" id="GO:0006508">
    <property type="term" value="P:proteolysis"/>
    <property type="evidence" value="ECO:0007669"/>
    <property type="project" value="UniProtKB-KW"/>
</dbReference>
<feature type="signal peptide" evidence="7">
    <location>
        <begin position="1"/>
        <end position="16"/>
    </location>
</feature>
<dbReference type="InterPro" id="IPR013201">
    <property type="entry name" value="Prot_inhib_I29"/>
</dbReference>
<evidence type="ECO:0000256" key="1">
    <source>
        <dbReference type="ARBA" id="ARBA00008455"/>
    </source>
</evidence>
<dbReference type="InterPro" id="IPR038765">
    <property type="entry name" value="Papain-like_cys_pep_sf"/>
</dbReference>
<feature type="chain" id="PRO_5018545393" evidence="7">
    <location>
        <begin position="17"/>
        <end position="332"/>
    </location>
</feature>
<keyword evidence="5" id="KW-0865">Zymogen</keyword>
<proteinExistence type="evidence at transcript level"/>
<dbReference type="SMART" id="SM00848">
    <property type="entry name" value="Inhibitor_I29"/>
    <property type="match status" value="1"/>
</dbReference>
<dbReference type="PROSITE" id="PS00639">
    <property type="entry name" value="THIOL_PROTEASE_HIS"/>
    <property type="match status" value="1"/>
</dbReference>
<evidence type="ECO:0000259" key="8">
    <source>
        <dbReference type="SMART" id="SM00645"/>
    </source>
</evidence>
<keyword evidence="7" id="KW-0732">Signal</keyword>
<evidence type="ECO:0000256" key="6">
    <source>
        <dbReference type="ARBA" id="ARBA00023157"/>
    </source>
</evidence>
<comment type="similarity">
    <text evidence="1">Belongs to the peptidase C1 family.</text>
</comment>
<dbReference type="SUPFAM" id="SSF54001">
    <property type="entry name" value="Cysteine proteinases"/>
    <property type="match status" value="1"/>
</dbReference>
<evidence type="ECO:0000313" key="10">
    <source>
        <dbReference type="EMBL" id="AKO90281.1"/>
    </source>
</evidence>
<dbReference type="FunFam" id="3.90.70.10:FF:000006">
    <property type="entry name" value="Cathepsin S"/>
    <property type="match status" value="1"/>
</dbReference>
<dbReference type="Pfam" id="PF00112">
    <property type="entry name" value="Peptidase_C1"/>
    <property type="match status" value="1"/>
</dbReference>
<keyword evidence="2" id="KW-0645">Protease</keyword>
<dbReference type="PROSITE" id="PS00139">
    <property type="entry name" value="THIOL_PROTEASE_CYS"/>
    <property type="match status" value="1"/>
</dbReference>
<dbReference type="InterPro" id="IPR000169">
    <property type="entry name" value="Pept_cys_AS"/>
</dbReference>
<feature type="domain" description="Peptidase C1A papain C-terminal" evidence="8">
    <location>
        <begin position="116"/>
        <end position="331"/>
    </location>
</feature>
<protein>
    <submittedName>
        <fullName evidence="10">Cathepsin L3</fullName>
    </submittedName>
</protein>
<dbReference type="EMBL" id="KR061523">
    <property type="protein sequence ID" value="AKO90281.1"/>
    <property type="molecule type" value="mRNA"/>
</dbReference>
<dbReference type="InterPro" id="IPR025661">
    <property type="entry name" value="Pept_asp_AS"/>
</dbReference>
<evidence type="ECO:0000256" key="5">
    <source>
        <dbReference type="ARBA" id="ARBA00023145"/>
    </source>
</evidence>
<accession>A0A0H4KC34</accession>
<keyword evidence="3" id="KW-0378">Hydrolase</keyword>
<dbReference type="PRINTS" id="PR00705">
    <property type="entry name" value="PAPAIN"/>
</dbReference>
<reference evidence="10" key="1">
    <citation type="journal article" date="2015" name="Dev. Comp. Immunol.">
        <title>Genome-wide identification and transcript profile of the whole cathepsin superfamily in the intertidal copepod Tigriopus japonicus.</title>
        <authorList>
            <person name="Jeong C.B."/>
            <person name="Kim B.M."/>
            <person name="Choi H.J."/>
            <person name="Baek I."/>
            <person name="Souissi S."/>
            <person name="Park H.G."/>
            <person name="Lee J.S."/>
            <person name="Rhee J.S."/>
        </authorList>
    </citation>
    <scope>NUCLEOTIDE SEQUENCE</scope>
</reference>
<feature type="domain" description="Cathepsin propeptide inhibitor" evidence="9">
    <location>
        <begin position="27"/>
        <end position="87"/>
    </location>
</feature>
<evidence type="ECO:0000256" key="7">
    <source>
        <dbReference type="SAM" id="SignalP"/>
    </source>
</evidence>
<evidence type="ECO:0000256" key="2">
    <source>
        <dbReference type="ARBA" id="ARBA00022670"/>
    </source>
</evidence>
<dbReference type="AlphaFoldDB" id="A0A0H4KC34"/>
<dbReference type="Gene3D" id="3.90.70.10">
    <property type="entry name" value="Cysteine proteinases"/>
    <property type="match status" value="1"/>
</dbReference>
<organism evidence="10">
    <name type="scientific">Tigriopus japonicus</name>
    <name type="common">Copepod</name>
    <dbReference type="NCBI Taxonomy" id="158387"/>
    <lineage>
        <taxon>Eukaryota</taxon>
        <taxon>Metazoa</taxon>
        <taxon>Ecdysozoa</taxon>
        <taxon>Arthropoda</taxon>
        <taxon>Crustacea</taxon>
        <taxon>Multicrustacea</taxon>
        <taxon>Hexanauplia</taxon>
        <taxon>Copepoda</taxon>
        <taxon>Harpacticoida</taxon>
        <taxon>Harpacticidae</taxon>
        <taxon>Tigriopus</taxon>
    </lineage>
</organism>
<evidence type="ECO:0000259" key="9">
    <source>
        <dbReference type="SMART" id="SM00848"/>
    </source>
</evidence>
<keyword evidence="6" id="KW-1015">Disulfide bond</keyword>
<dbReference type="SMART" id="SM00645">
    <property type="entry name" value="Pept_C1"/>
    <property type="match status" value="1"/>
</dbReference>
<dbReference type="GO" id="GO:0008234">
    <property type="term" value="F:cysteine-type peptidase activity"/>
    <property type="evidence" value="ECO:0007669"/>
    <property type="project" value="UniProtKB-KW"/>
</dbReference>
<sequence length="332" mass="36894">MKALLTLASLVGIARAVSSSDVVIEEWEAWKMAFGQNYSTLAEEKFRMNVFMGNKAKIAKHNYQAHRGQHSYFLKMNRFGDLLHHEFVSQMNGYRDDLREQSPKGATFISPANVDLPTEVDWRTRGGVTPVKDQGNCGSCWAFSATGSLEGQHFRKNGKIVSLSEQNLMDCSLYYGNYGCNGGLMDYAFKYIKENGGIDTEEAYPYEGALNDCRYQVKTKGASDIGFVDLPKGDEQKLKEAVATMGPVSVAIDASHEAFMFYSHGIYDEPHCQPDSLDHGVLVIGYGSEDGADYWLVKNSWGTKWGDAGFIKMTRNKQNQCGIASKASFPLV</sequence>
<evidence type="ECO:0000256" key="3">
    <source>
        <dbReference type="ARBA" id="ARBA00022801"/>
    </source>
</evidence>
<reference evidence="10" key="2">
    <citation type="submission" date="2015-04" db="EMBL/GenBank/DDBJ databases">
        <authorList>
            <person name="Rhee J.-S."/>
            <person name="Kim B.-M."/>
            <person name="Jeong C.-B."/>
            <person name="Lee J.-H."/>
            <person name="Lee J.-S."/>
        </authorList>
    </citation>
    <scope>NUCLEOTIDE SEQUENCE</scope>
</reference>
<dbReference type="InterPro" id="IPR013128">
    <property type="entry name" value="Peptidase_C1A"/>
</dbReference>
<dbReference type="PROSITE" id="PS00640">
    <property type="entry name" value="THIOL_PROTEASE_ASN"/>
    <property type="match status" value="1"/>
</dbReference>
<dbReference type="PANTHER" id="PTHR12411">
    <property type="entry name" value="CYSTEINE PROTEASE FAMILY C1-RELATED"/>
    <property type="match status" value="1"/>
</dbReference>
<keyword evidence="4" id="KW-0788">Thiol protease</keyword>
<dbReference type="InterPro" id="IPR025660">
    <property type="entry name" value="Pept_his_AS"/>
</dbReference>